<organism evidence="2 3">
    <name type="scientific">Zopfia rhizophila CBS 207.26</name>
    <dbReference type="NCBI Taxonomy" id="1314779"/>
    <lineage>
        <taxon>Eukaryota</taxon>
        <taxon>Fungi</taxon>
        <taxon>Dikarya</taxon>
        <taxon>Ascomycota</taxon>
        <taxon>Pezizomycotina</taxon>
        <taxon>Dothideomycetes</taxon>
        <taxon>Dothideomycetes incertae sedis</taxon>
        <taxon>Zopfiaceae</taxon>
        <taxon>Zopfia</taxon>
    </lineage>
</organism>
<feature type="compositionally biased region" description="Low complexity" evidence="1">
    <location>
        <begin position="103"/>
        <end position="117"/>
    </location>
</feature>
<dbReference type="AlphaFoldDB" id="A0A6A6DQ45"/>
<evidence type="ECO:0000313" key="3">
    <source>
        <dbReference type="Proteomes" id="UP000800200"/>
    </source>
</evidence>
<name>A0A6A6DQ45_9PEZI</name>
<feature type="region of interest" description="Disordered" evidence="1">
    <location>
        <begin position="248"/>
        <end position="271"/>
    </location>
</feature>
<feature type="region of interest" description="Disordered" evidence="1">
    <location>
        <begin position="1"/>
        <end position="21"/>
    </location>
</feature>
<protein>
    <submittedName>
        <fullName evidence="2">Uncharacterized protein</fullName>
    </submittedName>
</protein>
<proteinExistence type="predicted"/>
<feature type="region of interest" description="Disordered" evidence="1">
    <location>
        <begin position="137"/>
        <end position="194"/>
    </location>
</feature>
<sequence>MQQWLQKTGQTGGPGRPSGVSYEELEKHISKYIKSPEPELPAWLGLQGPSFGGARGGFRGVMGNFVVSPLGGGGGGIGAGFGRFGQGAGAFNGQNPSFSDFRQQQPNAQPAADADNPFAWFNPAASQAQNNILQGTTVAGGSSEDEADTRSPVTSRSTVSHSTASGPATSPGRGRGRARNLQPTATQPQPRVQLAVPVIPASAYPGGDTRIPPPGTSCPGLIVIRDSTGKAKWFFNLTLNNPAPGVAGKANATIRGREPSERKTREIQGEK</sequence>
<feature type="compositionally biased region" description="Polar residues" evidence="1">
    <location>
        <begin position="181"/>
        <end position="190"/>
    </location>
</feature>
<accession>A0A6A6DQ45</accession>
<feature type="region of interest" description="Disordered" evidence="1">
    <location>
        <begin position="91"/>
        <end position="118"/>
    </location>
</feature>
<gene>
    <name evidence="2" type="ORF">K469DRAFT_691797</name>
</gene>
<dbReference type="EMBL" id="ML994651">
    <property type="protein sequence ID" value="KAF2181707.1"/>
    <property type="molecule type" value="Genomic_DNA"/>
</dbReference>
<evidence type="ECO:0000256" key="1">
    <source>
        <dbReference type="SAM" id="MobiDB-lite"/>
    </source>
</evidence>
<dbReference type="Proteomes" id="UP000800200">
    <property type="component" value="Unassembled WGS sequence"/>
</dbReference>
<feature type="compositionally biased region" description="Basic and acidic residues" evidence="1">
    <location>
        <begin position="255"/>
        <end position="271"/>
    </location>
</feature>
<evidence type="ECO:0000313" key="2">
    <source>
        <dbReference type="EMBL" id="KAF2181707.1"/>
    </source>
</evidence>
<feature type="compositionally biased region" description="Low complexity" evidence="1">
    <location>
        <begin position="150"/>
        <end position="165"/>
    </location>
</feature>
<reference evidence="2" key="1">
    <citation type="journal article" date="2020" name="Stud. Mycol.">
        <title>101 Dothideomycetes genomes: a test case for predicting lifestyles and emergence of pathogens.</title>
        <authorList>
            <person name="Haridas S."/>
            <person name="Albert R."/>
            <person name="Binder M."/>
            <person name="Bloem J."/>
            <person name="Labutti K."/>
            <person name="Salamov A."/>
            <person name="Andreopoulos B."/>
            <person name="Baker S."/>
            <person name="Barry K."/>
            <person name="Bills G."/>
            <person name="Bluhm B."/>
            <person name="Cannon C."/>
            <person name="Castanera R."/>
            <person name="Culley D."/>
            <person name="Daum C."/>
            <person name="Ezra D."/>
            <person name="Gonzalez J."/>
            <person name="Henrissat B."/>
            <person name="Kuo A."/>
            <person name="Liang C."/>
            <person name="Lipzen A."/>
            <person name="Lutzoni F."/>
            <person name="Magnuson J."/>
            <person name="Mondo S."/>
            <person name="Nolan M."/>
            <person name="Ohm R."/>
            <person name="Pangilinan J."/>
            <person name="Park H.-J."/>
            <person name="Ramirez L."/>
            <person name="Alfaro M."/>
            <person name="Sun H."/>
            <person name="Tritt A."/>
            <person name="Yoshinaga Y."/>
            <person name="Zwiers L.-H."/>
            <person name="Turgeon B."/>
            <person name="Goodwin S."/>
            <person name="Spatafora J."/>
            <person name="Crous P."/>
            <person name="Grigoriev I."/>
        </authorList>
    </citation>
    <scope>NUCLEOTIDE SEQUENCE</scope>
    <source>
        <strain evidence="2">CBS 207.26</strain>
    </source>
</reference>
<keyword evidence="3" id="KW-1185">Reference proteome</keyword>